<dbReference type="KEGG" id="npn:JI59_18405"/>
<proteinExistence type="predicted"/>
<dbReference type="Proteomes" id="UP000004030">
    <property type="component" value="Unassembled WGS sequence"/>
</dbReference>
<accession>G6E7K1</accession>
<evidence type="ECO:0008006" key="3">
    <source>
        <dbReference type="Google" id="ProtNLM"/>
    </source>
</evidence>
<name>G6E7K1_9SPHN</name>
<evidence type="ECO:0000313" key="1">
    <source>
        <dbReference type="EMBL" id="EHJ62824.1"/>
    </source>
</evidence>
<organism evidence="1 2">
    <name type="scientific">Novosphingobium pentaromativorans US6-1</name>
    <dbReference type="NCBI Taxonomy" id="1088721"/>
    <lineage>
        <taxon>Bacteria</taxon>
        <taxon>Pseudomonadati</taxon>
        <taxon>Pseudomonadota</taxon>
        <taxon>Alphaproteobacteria</taxon>
        <taxon>Sphingomonadales</taxon>
        <taxon>Sphingomonadaceae</taxon>
        <taxon>Novosphingobium</taxon>
    </lineage>
</organism>
<comment type="caution">
    <text evidence="1">The sequence shown here is derived from an EMBL/GenBank/DDBJ whole genome shotgun (WGS) entry which is preliminary data.</text>
</comment>
<sequence>MRRAILLVGFALTACASEGDKAAEDYEFAKSSPSTNIQDMCDAATRAREAYVRDHDTENVSRWSGIASMDCNRAAMYRR</sequence>
<dbReference type="STRING" id="1088721.JI59_18405"/>
<keyword evidence="2" id="KW-1185">Reference proteome</keyword>
<dbReference type="PROSITE" id="PS51257">
    <property type="entry name" value="PROKAR_LIPOPROTEIN"/>
    <property type="match status" value="1"/>
</dbReference>
<dbReference type="EMBL" id="AGFM01000006">
    <property type="protein sequence ID" value="EHJ62824.1"/>
    <property type="molecule type" value="Genomic_DNA"/>
</dbReference>
<dbReference type="RefSeq" id="WP_007011253.1">
    <property type="nucleotide sequence ID" value="NZ_AGFM01000006.1"/>
</dbReference>
<protein>
    <recommendedName>
        <fullName evidence="3">Lipoprotein</fullName>
    </recommendedName>
</protein>
<evidence type="ECO:0000313" key="2">
    <source>
        <dbReference type="Proteomes" id="UP000004030"/>
    </source>
</evidence>
<dbReference type="PATRIC" id="fig|1088721.3.peg.332"/>
<dbReference type="AlphaFoldDB" id="G6E7K1"/>
<reference evidence="1 2" key="1">
    <citation type="journal article" date="2012" name="J. Bacteriol.">
        <title>Genome sequence of benzo(a)pyrene-degrading bacterium Novosphingobium pentaromativorans US6-1.</title>
        <authorList>
            <person name="Luo Y.R."/>
            <person name="Kang S.G."/>
            <person name="Kim S.J."/>
            <person name="Kim M.R."/>
            <person name="Li N."/>
            <person name="Lee J.H."/>
            <person name="Kwon K.K."/>
        </authorList>
    </citation>
    <scope>NUCLEOTIDE SEQUENCE [LARGE SCALE GENOMIC DNA]</scope>
    <source>
        <strain evidence="1 2">US6-1</strain>
    </source>
</reference>
<gene>
    <name evidence="1" type="ORF">NSU_0336</name>
</gene>